<feature type="domain" description="Tryptophan synthase beta chain-like PALP" evidence="1">
    <location>
        <begin position="64"/>
        <end position="350"/>
    </location>
</feature>
<evidence type="ECO:0000313" key="3">
    <source>
        <dbReference type="Proteomes" id="UP001165085"/>
    </source>
</evidence>
<dbReference type="PANTHER" id="PTHR10314">
    <property type="entry name" value="CYSTATHIONINE BETA-SYNTHASE"/>
    <property type="match status" value="1"/>
</dbReference>
<keyword evidence="3" id="KW-1185">Reference proteome</keyword>
<dbReference type="Gene3D" id="3.40.50.1100">
    <property type="match status" value="2"/>
</dbReference>
<dbReference type="InterPro" id="IPR050214">
    <property type="entry name" value="Cys_Synth/Cystath_Beta-Synth"/>
</dbReference>
<gene>
    <name evidence="2" type="ORF">TrST_g14331</name>
</gene>
<dbReference type="InterPro" id="IPR036052">
    <property type="entry name" value="TrpB-like_PALP_sf"/>
</dbReference>
<dbReference type="AlphaFoldDB" id="A0A9W7AP65"/>
<organism evidence="2 3">
    <name type="scientific">Triparma strigata</name>
    <dbReference type="NCBI Taxonomy" id="1606541"/>
    <lineage>
        <taxon>Eukaryota</taxon>
        <taxon>Sar</taxon>
        <taxon>Stramenopiles</taxon>
        <taxon>Ochrophyta</taxon>
        <taxon>Bolidophyceae</taxon>
        <taxon>Parmales</taxon>
        <taxon>Triparmaceae</taxon>
        <taxon>Triparma</taxon>
    </lineage>
</organism>
<dbReference type="OrthoDB" id="10259545at2759"/>
<sequence length="395" mass="43437">MSTTAIVDDATSIEATLVSATIFITSSFLYPLLQLQLPSLRPSLRPLSHNERLLKKLNEHPHTKSIGNTPIKYLPTLSKKLKASIHLKDESLNPTGTSKDRVALSILRSLLSSPSPLLSVSEGTSGSTGISLSSLCSIINLPCTICMPDDQSPAKLHLMKSSGALVKVVKTSSISNPSNYVNVAKKLPGFCDQFNNPNNYLVHYTTTGPEISSSIPSPSTFVMSAGTGGTISGCGNYLKSKGWRIILSDCEGSCLYYKVKYGVAYTREQKERGVRLNRYDTVCEGIGLDRVTENFRRGRIDGAVKVMDQEVVYMRRLMEEWEGICIGSSTACNLVACCRVARRGERIVTIKCSLGERENERVGNREFVEGRGLKWEGAEEWFEREFGDKMSANSL</sequence>
<accession>A0A9W7AP65</accession>
<dbReference type="Pfam" id="PF00291">
    <property type="entry name" value="PALP"/>
    <property type="match status" value="1"/>
</dbReference>
<dbReference type="EMBL" id="BRXY01000176">
    <property type="protein sequence ID" value="GMH74116.1"/>
    <property type="molecule type" value="Genomic_DNA"/>
</dbReference>
<reference evidence="3" key="1">
    <citation type="journal article" date="2023" name="Commun. Biol.">
        <title>Genome analysis of Parmales, the sister group of diatoms, reveals the evolutionary specialization of diatoms from phago-mixotrophs to photoautotrophs.</title>
        <authorList>
            <person name="Ban H."/>
            <person name="Sato S."/>
            <person name="Yoshikawa S."/>
            <person name="Yamada K."/>
            <person name="Nakamura Y."/>
            <person name="Ichinomiya M."/>
            <person name="Sato N."/>
            <person name="Blanc-Mathieu R."/>
            <person name="Endo H."/>
            <person name="Kuwata A."/>
            <person name="Ogata H."/>
        </authorList>
    </citation>
    <scope>NUCLEOTIDE SEQUENCE [LARGE SCALE GENOMIC DNA]</scope>
    <source>
        <strain evidence="3">NIES 3701</strain>
    </source>
</reference>
<proteinExistence type="predicted"/>
<dbReference type="Proteomes" id="UP001165085">
    <property type="component" value="Unassembled WGS sequence"/>
</dbReference>
<evidence type="ECO:0000259" key="1">
    <source>
        <dbReference type="Pfam" id="PF00291"/>
    </source>
</evidence>
<evidence type="ECO:0000313" key="2">
    <source>
        <dbReference type="EMBL" id="GMH74116.1"/>
    </source>
</evidence>
<comment type="caution">
    <text evidence="2">The sequence shown here is derived from an EMBL/GenBank/DDBJ whole genome shotgun (WGS) entry which is preliminary data.</text>
</comment>
<dbReference type="SUPFAM" id="SSF53686">
    <property type="entry name" value="Tryptophan synthase beta subunit-like PLP-dependent enzymes"/>
    <property type="match status" value="1"/>
</dbReference>
<protein>
    <recommendedName>
        <fullName evidence="1">Tryptophan synthase beta chain-like PALP domain-containing protein</fullName>
    </recommendedName>
</protein>
<dbReference type="InterPro" id="IPR001926">
    <property type="entry name" value="TrpB-like_PALP"/>
</dbReference>
<name>A0A9W7AP65_9STRA</name>